<dbReference type="Pfam" id="PF02682">
    <property type="entry name" value="CT_C_D"/>
    <property type="match status" value="1"/>
</dbReference>
<dbReference type="InterPro" id="IPR003833">
    <property type="entry name" value="CT_C_D"/>
</dbReference>
<evidence type="ECO:0000313" key="6">
    <source>
        <dbReference type="Proteomes" id="UP001239680"/>
    </source>
</evidence>
<dbReference type="PANTHER" id="PTHR34698:SF2">
    <property type="entry name" value="5-OXOPROLINASE SUBUNIT B"/>
    <property type="match status" value="1"/>
</dbReference>
<evidence type="ECO:0000256" key="1">
    <source>
        <dbReference type="ARBA" id="ARBA00022741"/>
    </source>
</evidence>
<dbReference type="PANTHER" id="PTHR34698">
    <property type="entry name" value="5-OXOPROLINASE SUBUNIT B"/>
    <property type="match status" value="1"/>
</dbReference>
<dbReference type="GO" id="GO:0016787">
    <property type="term" value="F:hydrolase activity"/>
    <property type="evidence" value="ECO:0007669"/>
    <property type="project" value="UniProtKB-KW"/>
</dbReference>
<dbReference type="InterPro" id="IPR029000">
    <property type="entry name" value="Cyclophilin-like_dom_sf"/>
</dbReference>
<gene>
    <name evidence="5" type="ORF">Q9295_09205</name>
</gene>
<dbReference type="Gene3D" id="3.30.1360.40">
    <property type="match status" value="1"/>
</dbReference>
<dbReference type="Gene3D" id="2.40.100.10">
    <property type="entry name" value="Cyclophilin-like"/>
    <property type="match status" value="1"/>
</dbReference>
<keyword evidence="6" id="KW-1185">Reference proteome</keyword>
<comment type="caution">
    <text evidence="5">The sequence shown here is derived from an EMBL/GenBank/DDBJ whole genome shotgun (WGS) entry which is preliminary data.</text>
</comment>
<feature type="domain" description="Carboxyltransferase" evidence="4">
    <location>
        <begin position="9"/>
        <end position="206"/>
    </location>
</feature>
<dbReference type="SUPFAM" id="SSF160467">
    <property type="entry name" value="PH0987 N-terminal domain-like"/>
    <property type="match status" value="1"/>
</dbReference>
<name>A0ABU0VXR5_9RHOB</name>
<evidence type="ECO:0000259" key="4">
    <source>
        <dbReference type="SMART" id="SM00796"/>
    </source>
</evidence>
<dbReference type="Proteomes" id="UP001239680">
    <property type="component" value="Unassembled WGS sequence"/>
</dbReference>
<organism evidence="5 6">
    <name type="scientific">Pseudogemmobacter lacusdianii</name>
    <dbReference type="NCBI Taxonomy" id="3069608"/>
    <lineage>
        <taxon>Bacteria</taxon>
        <taxon>Pseudomonadati</taxon>
        <taxon>Pseudomonadota</taxon>
        <taxon>Alphaproteobacteria</taxon>
        <taxon>Rhodobacterales</taxon>
        <taxon>Paracoccaceae</taxon>
        <taxon>Pseudogemmobacter</taxon>
    </lineage>
</organism>
<protein>
    <submittedName>
        <fullName evidence="5">Allophanate hydrolase subunit 1</fullName>
    </submittedName>
</protein>
<evidence type="ECO:0000256" key="2">
    <source>
        <dbReference type="ARBA" id="ARBA00022801"/>
    </source>
</evidence>
<evidence type="ECO:0000256" key="3">
    <source>
        <dbReference type="ARBA" id="ARBA00022840"/>
    </source>
</evidence>
<keyword evidence="1" id="KW-0547">Nucleotide-binding</keyword>
<accession>A0ABU0VXR5</accession>
<keyword evidence="2 5" id="KW-0378">Hydrolase</keyword>
<dbReference type="SMART" id="SM00796">
    <property type="entry name" value="AHS1"/>
    <property type="match status" value="1"/>
</dbReference>
<evidence type="ECO:0000313" key="5">
    <source>
        <dbReference type="EMBL" id="MDQ2066551.1"/>
    </source>
</evidence>
<dbReference type="RefSeq" id="WP_306680249.1">
    <property type="nucleotide sequence ID" value="NZ_JAVDBT010000007.1"/>
</dbReference>
<sequence>MSKDSPRAPRFLPVGDQAVMLEFATAIDKEAHRAVLALDAALAAQPFAGFIEAVPAFVTLLVRFDPLVTDRATVEQHLKTLNSAALETVLAGNRHEVSVVYDGSDLAEVARQCGLSEAEVARCHQSGTYEVAMYGFAPGYAYLSGLPAPLAIDRKPNAVRNVPAGSVIIAGGMCLITTLTMPTGWWRIGRTDAQVLTGNPDRPFAFAVGDKIQFNEAKNGL</sequence>
<keyword evidence="3" id="KW-0067">ATP-binding</keyword>
<proteinExistence type="predicted"/>
<reference evidence="5 6" key="1">
    <citation type="submission" date="2023-08" db="EMBL/GenBank/DDBJ databases">
        <title>Characterization of two Paracoccaceae strains isolated from Phycosphere and proposal of Xinfangfangia lacusdiani sp. nov.</title>
        <authorList>
            <person name="Deng Y."/>
            <person name="Zhang Y.Q."/>
        </authorList>
    </citation>
    <scope>NUCLEOTIDE SEQUENCE [LARGE SCALE GENOMIC DNA]</scope>
    <source>
        <strain evidence="5 6">CPCC 101601</strain>
    </source>
</reference>
<dbReference type="SUPFAM" id="SSF50891">
    <property type="entry name" value="Cyclophilin-like"/>
    <property type="match status" value="1"/>
</dbReference>
<dbReference type="EMBL" id="JAVDBT010000007">
    <property type="protein sequence ID" value="MDQ2066551.1"/>
    <property type="molecule type" value="Genomic_DNA"/>
</dbReference>
<dbReference type="InterPro" id="IPR010016">
    <property type="entry name" value="PxpB"/>
</dbReference>